<reference evidence="1" key="1">
    <citation type="submission" date="2019-12" db="EMBL/GenBank/DDBJ databases">
        <title>Genome sequencing and annotation of Brassica cretica.</title>
        <authorList>
            <person name="Studholme D.J."/>
            <person name="Sarris P.F."/>
        </authorList>
    </citation>
    <scope>NUCLEOTIDE SEQUENCE</scope>
    <source>
        <strain evidence="1">PFS-102/07</strain>
        <tissue evidence="1">Leaf</tissue>
    </source>
</reference>
<proteinExistence type="predicted"/>
<evidence type="ECO:0000313" key="1">
    <source>
        <dbReference type="EMBL" id="KAF2587300.1"/>
    </source>
</evidence>
<comment type="caution">
    <text evidence="1">The sequence shown here is derived from an EMBL/GenBank/DDBJ whole genome shotgun (WGS) entry which is preliminary data.</text>
</comment>
<name>A0A8S9JXN9_BRACR</name>
<protein>
    <submittedName>
        <fullName evidence="1">Uncharacterized protein</fullName>
    </submittedName>
</protein>
<organism evidence="1">
    <name type="scientific">Brassica cretica</name>
    <name type="common">Mustard</name>
    <dbReference type="NCBI Taxonomy" id="69181"/>
    <lineage>
        <taxon>Eukaryota</taxon>
        <taxon>Viridiplantae</taxon>
        <taxon>Streptophyta</taxon>
        <taxon>Embryophyta</taxon>
        <taxon>Tracheophyta</taxon>
        <taxon>Spermatophyta</taxon>
        <taxon>Magnoliopsida</taxon>
        <taxon>eudicotyledons</taxon>
        <taxon>Gunneridae</taxon>
        <taxon>Pentapetalae</taxon>
        <taxon>rosids</taxon>
        <taxon>malvids</taxon>
        <taxon>Brassicales</taxon>
        <taxon>Brassicaceae</taxon>
        <taxon>Brassiceae</taxon>
        <taxon>Brassica</taxon>
    </lineage>
</organism>
<dbReference type="EMBL" id="QGKY02000246">
    <property type="protein sequence ID" value="KAF2587300.1"/>
    <property type="molecule type" value="Genomic_DNA"/>
</dbReference>
<accession>A0A8S9JXN9</accession>
<gene>
    <name evidence="1" type="ORF">F2Q70_00037140</name>
</gene>
<dbReference type="AlphaFoldDB" id="A0A8S9JXN9"/>
<sequence>MSFFDSESASYARDWAAARDAWIYQNKRFKSLKGSIILHVSCKLDSEIDLTSNANRLRMETPMVMAKRSAHVVIGAKNTRADGYYTPTSGHLYTDKHLKSHKM</sequence>